<evidence type="ECO:0000256" key="8">
    <source>
        <dbReference type="PIRSR" id="PIRSR000071-1"/>
    </source>
</evidence>
<feature type="binding site" evidence="8">
    <location>
        <position position="12"/>
    </location>
    <ligand>
        <name>Fe cation</name>
        <dbReference type="ChEBI" id="CHEBI:24875"/>
    </ligand>
</feature>
<dbReference type="GO" id="GO:0005506">
    <property type="term" value="F:iron ion binding"/>
    <property type="evidence" value="ECO:0007669"/>
    <property type="project" value="InterPro"/>
</dbReference>
<gene>
    <name evidence="11" type="ORF">CQW44_15395</name>
    <name evidence="10" type="ORF">CQW44_35440</name>
</gene>
<evidence type="ECO:0000256" key="7">
    <source>
        <dbReference type="PIRNR" id="PIRNR000071"/>
    </source>
</evidence>
<dbReference type="PROSITE" id="PS00202">
    <property type="entry name" value="RUBREDOXIN"/>
    <property type="match status" value="1"/>
</dbReference>
<comment type="function">
    <text evidence="1">Involved in the hydrocarbon hydroxylating system, which transfers electrons from NADH to rubredoxin reductase and then through rubredoxin to alkane 1 monooxygenase.</text>
</comment>
<dbReference type="SUPFAM" id="SSF57802">
    <property type="entry name" value="Rubredoxin-like"/>
    <property type="match status" value="1"/>
</dbReference>
<keyword evidence="5 7" id="KW-0249">Electron transport</keyword>
<evidence type="ECO:0000259" key="9">
    <source>
        <dbReference type="PROSITE" id="PS50903"/>
    </source>
</evidence>
<accession>A0A3R8Q597</accession>
<evidence type="ECO:0000313" key="10">
    <source>
        <dbReference type="EMBL" id="RRQ79233.1"/>
    </source>
</evidence>
<dbReference type="EMBL" id="PDES01000019">
    <property type="protein sequence ID" value="RRQ79233.1"/>
    <property type="molecule type" value="Genomic_DNA"/>
</dbReference>
<keyword evidence="12" id="KW-1185">Reference proteome</keyword>
<dbReference type="InterPro" id="IPR050526">
    <property type="entry name" value="Rubredoxin_ET"/>
</dbReference>
<dbReference type="RefSeq" id="WP_125211592.1">
    <property type="nucleotide sequence ID" value="NZ_PDER01000021.1"/>
</dbReference>
<evidence type="ECO:0000313" key="11">
    <source>
        <dbReference type="EMBL" id="RRQ86264.1"/>
    </source>
</evidence>
<evidence type="ECO:0000256" key="5">
    <source>
        <dbReference type="ARBA" id="ARBA00022982"/>
    </source>
</evidence>
<feature type="domain" description="Rubredoxin-like" evidence="9">
    <location>
        <begin position="7"/>
        <end position="58"/>
    </location>
</feature>
<feature type="binding site" evidence="8">
    <location>
        <position position="45"/>
    </location>
    <ligand>
        <name>Fe cation</name>
        <dbReference type="ChEBI" id="CHEBI:24875"/>
    </ligand>
</feature>
<dbReference type="GO" id="GO:0043448">
    <property type="term" value="P:alkane catabolic process"/>
    <property type="evidence" value="ECO:0007669"/>
    <property type="project" value="TreeGrafter"/>
</dbReference>
<keyword evidence="6 7" id="KW-0408">Iron</keyword>
<proteinExistence type="inferred from homology"/>
<dbReference type="GO" id="GO:0009055">
    <property type="term" value="F:electron transfer activity"/>
    <property type="evidence" value="ECO:0007669"/>
    <property type="project" value="InterPro"/>
</dbReference>
<dbReference type="PIRSF" id="PIRSF000071">
    <property type="entry name" value="Rubredoxin"/>
    <property type="match status" value="1"/>
</dbReference>
<reference evidence="10 12" key="1">
    <citation type="submission" date="2017-10" db="EMBL/GenBank/DDBJ databases">
        <title>Draft genome of actinobacteria isolated from guarana (Paullinia cupana (Mart.) Ducke.</title>
        <authorList>
            <person name="Siqueira K.A."/>
            <person name="Liotti R.G."/>
            <person name="Mendes T.A."/>
            <person name="Soares M.A."/>
        </authorList>
    </citation>
    <scope>NUCLEOTIDE SEQUENCE [LARGE SCALE GENOMIC DNA]</scope>
    <source>
        <strain evidence="10 12">199</strain>
    </source>
</reference>
<feature type="binding site" evidence="8">
    <location>
        <position position="48"/>
    </location>
    <ligand>
        <name>Fe cation</name>
        <dbReference type="ChEBI" id="CHEBI:24875"/>
    </ligand>
</feature>
<dbReference type="Pfam" id="PF00301">
    <property type="entry name" value="Rubredoxin"/>
    <property type="match status" value="1"/>
</dbReference>
<comment type="similarity">
    <text evidence="2 7">Belongs to the rubredoxin family.</text>
</comment>
<dbReference type="FunFam" id="2.20.28.10:FF:000001">
    <property type="entry name" value="Rubredoxin"/>
    <property type="match status" value="1"/>
</dbReference>
<evidence type="ECO:0000256" key="1">
    <source>
        <dbReference type="ARBA" id="ARBA00002792"/>
    </source>
</evidence>
<dbReference type="PANTHER" id="PTHR47627">
    <property type="entry name" value="RUBREDOXIN"/>
    <property type="match status" value="1"/>
</dbReference>
<dbReference type="PANTHER" id="PTHR47627:SF1">
    <property type="entry name" value="RUBREDOXIN-1-RELATED"/>
    <property type="match status" value="1"/>
</dbReference>
<comment type="cofactor">
    <cofactor evidence="7 8">
        <name>Fe(3+)</name>
        <dbReference type="ChEBI" id="CHEBI:29034"/>
    </cofactor>
    <text evidence="7 8">Binds 1 Fe(3+) ion per subunit.</text>
</comment>
<keyword evidence="3 7" id="KW-0813">Transport</keyword>
<comment type="caution">
    <text evidence="10">The sequence shown here is derived from an EMBL/GenBank/DDBJ whole genome shotgun (WGS) entry which is preliminary data.</text>
</comment>
<organism evidence="10 12">
    <name type="scientific">Streptomyces griseofuscus</name>
    <dbReference type="NCBI Taxonomy" id="146922"/>
    <lineage>
        <taxon>Bacteria</taxon>
        <taxon>Bacillati</taxon>
        <taxon>Actinomycetota</taxon>
        <taxon>Actinomycetes</taxon>
        <taxon>Kitasatosporales</taxon>
        <taxon>Streptomycetaceae</taxon>
        <taxon>Streptomyces</taxon>
    </lineage>
</organism>
<evidence type="ECO:0000256" key="2">
    <source>
        <dbReference type="ARBA" id="ARBA00005337"/>
    </source>
</evidence>
<dbReference type="InterPro" id="IPR024934">
    <property type="entry name" value="Rubredoxin-like_dom"/>
</dbReference>
<protein>
    <recommendedName>
        <fullName evidence="7">Rubredoxin</fullName>
    </recommendedName>
</protein>
<evidence type="ECO:0000256" key="3">
    <source>
        <dbReference type="ARBA" id="ARBA00022448"/>
    </source>
</evidence>
<dbReference type="PROSITE" id="PS50903">
    <property type="entry name" value="RUBREDOXIN_LIKE"/>
    <property type="match status" value="1"/>
</dbReference>
<dbReference type="InterPro" id="IPR024935">
    <property type="entry name" value="Rubredoxin_dom"/>
</dbReference>
<dbReference type="InterPro" id="IPR024922">
    <property type="entry name" value="Rubredoxin"/>
</dbReference>
<evidence type="ECO:0000313" key="12">
    <source>
        <dbReference type="Proteomes" id="UP000276379"/>
    </source>
</evidence>
<feature type="binding site" evidence="8">
    <location>
        <position position="15"/>
    </location>
    <ligand>
        <name>Fe cation</name>
        <dbReference type="ChEBI" id="CHEBI:24875"/>
    </ligand>
</feature>
<name>A0A3R8Q597_9ACTN</name>
<dbReference type="EMBL" id="PDES01000006">
    <property type="protein sequence ID" value="RRQ86264.1"/>
    <property type="molecule type" value="Genomic_DNA"/>
</dbReference>
<dbReference type="Gene3D" id="2.20.28.10">
    <property type="match status" value="1"/>
</dbReference>
<sequence>MNDTPGKRAWMCLLCGWVYYETLGLPEEGIPPGTPWENIPDTWQCPTCGATKEDFVMEEL</sequence>
<dbReference type="CDD" id="cd00730">
    <property type="entry name" value="rubredoxin"/>
    <property type="match status" value="1"/>
</dbReference>
<dbReference type="PRINTS" id="PR00163">
    <property type="entry name" value="RUBREDOXIN"/>
</dbReference>
<dbReference type="AlphaFoldDB" id="A0A3R8Q597"/>
<dbReference type="InterPro" id="IPR018527">
    <property type="entry name" value="Rubredoxin_Fe_BS"/>
</dbReference>
<evidence type="ECO:0000256" key="4">
    <source>
        <dbReference type="ARBA" id="ARBA00022723"/>
    </source>
</evidence>
<keyword evidence="4 7" id="KW-0479">Metal-binding</keyword>
<evidence type="ECO:0000256" key="6">
    <source>
        <dbReference type="ARBA" id="ARBA00023004"/>
    </source>
</evidence>
<dbReference type="Proteomes" id="UP000276379">
    <property type="component" value="Unassembled WGS sequence"/>
</dbReference>